<dbReference type="GO" id="GO:0005886">
    <property type="term" value="C:plasma membrane"/>
    <property type="evidence" value="ECO:0007669"/>
    <property type="project" value="TreeGrafter"/>
</dbReference>
<dbReference type="FunFam" id="1.20.1250.20:FF:000196">
    <property type="entry name" value="MFS toxin efflux pump (AflT)"/>
    <property type="match status" value="1"/>
</dbReference>
<feature type="transmembrane region" description="Helical" evidence="5">
    <location>
        <begin position="209"/>
        <end position="232"/>
    </location>
</feature>
<dbReference type="InterPro" id="IPR036259">
    <property type="entry name" value="MFS_trans_sf"/>
</dbReference>
<name>A0A1L7XY88_9HELO</name>
<feature type="transmembrane region" description="Helical" evidence="5">
    <location>
        <begin position="177"/>
        <end position="197"/>
    </location>
</feature>
<protein>
    <submittedName>
        <fullName evidence="7">Related to aflatoxin efflux pump AFLT</fullName>
    </submittedName>
</protein>
<feature type="transmembrane region" description="Helical" evidence="5">
    <location>
        <begin position="152"/>
        <end position="171"/>
    </location>
</feature>
<evidence type="ECO:0000256" key="1">
    <source>
        <dbReference type="ARBA" id="ARBA00004141"/>
    </source>
</evidence>
<feature type="transmembrane region" description="Helical" evidence="5">
    <location>
        <begin position="312"/>
        <end position="328"/>
    </location>
</feature>
<proteinExistence type="predicted"/>
<feature type="domain" description="Major facilitator superfamily (MFS) profile" evidence="6">
    <location>
        <begin position="87"/>
        <end position="573"/>
    </location>
</feature>
<dbReference type="Gene3D" id="1.20.1720.10">
    <property type="entry name" value="Multidrug resistance protein D"/>
    <property type="match status" value="1"/>
</dbReference>
<dbReference type="PROSITE" id="PS50850">
    <property type="entry name" value="MFS"/>
    <property type="match status" value="1"/>
</dbReference>
<dbReference type="GO" id="GO:0022857">
    <property type="term" value="F:transmembrane transporter activity"/>
    <property type="evidence" value="ECO:0007669"/>
    <property type="project" value="InterPro"/>
</dbReference>
<feature type="transmembrane region" description="Helical" evidence="5">
    <location>
        <begin position="414"/>
        <end position="434"/>
    </location>
</feature>
<dbReference type="AlphaFoldDB" id="A0A1L7XY88"/>
<evidence type="ECO:0000256" key="4">
    <source>
        <dbReference type="ARBA" id="ARBA00023136"/>
    </source>
</evidence>
<evidence type="ECO:0000313" key="7">
    <source>
        <dbReference type="EMBL" id="CZR69970.1"/>
    </source>
</evidence>
<feature type="transmembrane region" description="Helical" evidence="5">
    <location>
        <begin position="446"/>
        <end position="468"/>
    </location>
</feature>
<dbReference type="OrthoDB" id="10021397at2759"/>
<dbReference type="InterPro" id="IPR011701">
    <property type="entry name" value="MFS"/>
</dbReference>
<dbReference type="InterPro" id="IPR020846">
    <property type="entry name" value="MFS_dom"/>
</dbReference>
<organism evidence="7 8">
    <name type="scientific">Phialocephala subalpina</name>
    <dbReference type="NCBI Taxonomy" id="576137"/>
    <lineage>
        <taxon>Eukaryota</taxon>
        <taxon>Fungi</taxon>
        <taxon>Dikarya</taxon>
        <taxon>Ascomycota</taxon>
        <taxon>Pezizomycotina</taxon>
        <taxon>Leotiomycetes</taxon>
        <taxon>Helotiales</taxon>
        <taxon>Mollisiaceae</taxon>
        <taxon>Phialocephala</taxon>
        <taxon>Phialocephala fortinii species complex</taxon>
    </lineage>
</organism>
<keyword evidence="2 5" id="KW-0812">Transmembrane</keyword>
<evidence type="ECO:0000256" key="5">
    <source>
        <dbReference type="SAM" id="Phobius"/>
    </source>
</evidence>
<dbReference type="PANTHER" id="PTHR23501">
    <property type="entry name" value="MAJOR FACILITATOR SUPERFAMILY"/>
    <property type="match status" value="1"/>
</dbReference>
<feature type="transmembrane region" description="Helical" evidence="5">
    <location>
        <begin position="550"/>
        <end position="568"/>
    </location>
</feature>
<dbReference type="Proteomes" id="UP000184330">
    <property type="component" value="Unassembled WGS sequence"/>
</dbReference>
<evidence type="ECO:0000256" key="3">
    <source>
        <dbReference type="ARBA" id="ARBA00022989"/>
    </source>
</evidence>
<keyword evidence="8" id="KW-1185">Reference proteome</keyword>
<dbReference type="Gene3D" id="1.20.1250.20">
    <property type="entry name" value="MFS general substrate transporter like domains"/>
    <property type="match status" value="1"/>
</dbReference>
<feature type="transmembrane region" description="Helical" evidence="5">
    <location>
        <begin position="389"/>
        <end position="407"/>
    </location>
</feature>
<dbReference type="PANTHER" id="PTHR23501:SF199">
    <property type="entry name" value="MFS EFFLUX TRANSPORTER INPD-RELATED"/>
    <property type="match status" value="1"/>
</dbReference>
<accession>A0A1L7XY88</accession>
<keyword evidence="3 5" id="KW-1133">Transmembrane helix</keyword>
<dbReference type="SUPFAM" id="SSF103473">
    <property type="entry name" value="MFS general substrate transporter"/>
    <property type="match status" value="1"/>
</dbReference>
<feature type="transmembrane region" description="Helical" evidence="5">
    <location>
        <begin position="349"/>
        <end position="369"/>
    </location>
</feature>
<dbReference type="EMBL" id="FJOG01000087">
    <property type="protein sequence ID" value="CZR69970.1"/>
    <property type="molecule type" value="Genomic_DNA"/>
</dbReference>
<reference evidence="7 8" key="1">
    <citation type="submission" date="2016-03" db="EMBL/GenBank/DDBJ databases">
        <authorList>
            <person name="Ploux O."/>
        </authorList>
    </citation>
    <scope>NUCLEOTIDE SEQUENCE [LARGE SCALE GENOMIC DNA]</scope>
    <source>
        <strain evidence="7 8">UAMH 11012</strain>
    </source>
</reference>
<feature type="transmembrane region" description="Helical" evidence="5">
    <location>
        <begin position="238"/>
        <end position="261"/>
    </location>
</feature>
<feature type="transmembrane region" description="Helical" evidence="5">
    <location>
        <begin position="480"/>
        <end position="500"/>
    </location>
</feature>
<comment type="subcellular location">
    <subcellularLocation>
        <location evidence="1">Membrane</location>
        <topology evidence="1">Multi-pass membrane protein</topology>
    </subcellularLocation>
</comment>
<evidence type="ECO:0000256" key="2">
    <source>
        <dbReference type="ARBA" id="ARBA00022692"/>
    </source>
</evidence>
<keyword evidence="4 5" id="KW-0472">Membrane</keyword>
<dbReference type="CDD" id="cd17502">
    <property type="entry name" value="MFS_Azr1_MDR_like"/>
    <property type="match status" value="1"/>
</dbReference>
<evidence type="ECO:0000313" key="8">
    <source>
        <dbReference type="Proteomes" id="UP000184330"/>
    </source>
</evidence>
<sequence length="577" mass="62637">MSSRNEQLNFNLIPLGSVPRTRSHDSLEIQFEPANSNDTKLATEHSRIQIESLPHPQPVPPSSKSASVNIEADLEINYLHGGRLAMLTLALMSGLFTHALDSSIISTAIPRITSDFKSLEDVGWYGSAYLLTQMSLQPSFGKIYTFFNIRTVYVSVLLIFEIGSIICALAPNSMTFIIGRAVAGIGASGMFCGQMTILRYTVTTRKRPLVMSITGSVYALSAVLGPLVGGLLTDSKLTWRFCFWLNLPFGAMAIIVIFWTLKPPAMNANLTLRQKIQRLDFLGALLLISAIVCLILALQWGGTVYSWSYSKVWGTLLGFGTILTMFILSQAYFKDKAMIQPQLITQRTVISSCLFISFIQMGMLSQSYFMPFYFQAVKGTTAAASGLRTLPYGISTAICSLISGALVTRFGYYVPFMWVGASFYVIGSCLLHTLTPGSSMTEWFPFEVISGAGYGLSLQIGFVAVQNVLRLEDTPMGTSLTIFAQSLGGSLGLSIGNNIFTSSLSQHLKKIPGIDAATVIRGGATRVRDIVPSELLGSVLQAYDTSVTNVFILAAVGGACAGLASLGMEWRKIENRA</sequence>
<gene>
    <name evidence="7" type="ORF">PAC_19871</name>
</gene>
<dbReference type="Pfam" id="PF07690">
    <property type="entry name" value="MFS_1"/>
    <property type="match status" value="1"/>
</dbReference>
<evidence type="ECO:0000259" key="6">
    <source>
        <dbReference type="PROSITE" id="PS50850"/>
    </source>
</evidence>
<feature type="transmembrane region" description="Helical" evidence="5">
    <location>
        <begin position="281"/>
        <end position="300"/>
    </location>
</feature>